<feature type="transmembrane region" description="Helical" evidence="1">
    <location>
        <begin position="228"/>
        <end position="248"/>
    </location>
</feature>
<reference evidence="2 3" key="1">
    <citation type="journal article" date="2018" name="Nat. Biotechnol.">
        <title>A standardized bacterial taxonomy based on genome phylogeny substantially revises the tree of life.</title>
        <authorList>
            <person name="Parks D.H."/>
            <person name="Chuvochina M."/>
            <person name="Waite D.W."/>
            <person name="Rinke C."/>
            <person name="Skarshewski A."/>
            <person name="Chaumeil P.A."/>
            <person name="Hugenholtz P."/>
        </authorList>
    </citation>
    <scope>NUCLEOTIDE SEQUENCE [LARGE SCALE GENOMIC DNA]</scope>
    <source>
        <strain evidence="2">UBA9956</strain>
    </source>
</reference>
<gene>
    <name evidence="2" type="ORF">DCW38_05560</name>
</gene>
<dbReference type="PANTHER" id="PTHR23526:SF1">
    <property type="entry name" value="MAJOR FACILITATOR SUPERFAMILY MFS_1"/>
    <property type="match status" value="1"/>
</dbReference>
<sequence>MQKTHIKKNYILGIVNGILMNLTDSFTGSSTILPLYLSTLTKSNVIIGFGSSFHDTLWPLPQIFMAHFHEGKPYKKYIYDRTAFIRAMMMFVLAFVIMLNPSGVLWIFLSALFLYQIFGGIAGLSFMDVVAKTISPQKLTSFWGLRIAIGGILSIIGGFAVRFILNKYSSPYDFYLIYISAAFIVTIGLFSFCLAEEPADTEQKKTESFKAFFKEGVKVLSKDRNFKYLYSVRVLLGITASLEPFYMIYAIRELGMKPALAGFMIVARMAGLVSSNFLWNYIAGKKSVKHVLVAASIVGFLLPITAYVSRYNTLIIYLLFFLAGIFYSGVQVGGPSLLLTIATDEKRPTYIGFFNTMIAPVYFVSMIHGALIDKFSFSVPFLIASLSSFSGLIVAMKLRKIK</sequence>
<feature type="transmembrane region" description="Helical" evidence="1">
    <location>
        <begin position="350"/>
        <end position="371"/>
    </location>
</feature>
<comment type="caution">
    <text evidence="2">The sequence shown here is derived from an EMBL/GenBank/DDBJ whole genome shotgun (WGS) entry which is preliminary data.</text>
</comment>
<evidence type="ECO:0000256" key="1">
    <source>
        <dbReference type="SAM" id="Phobius"/>
    </source>
</evidence>
<feature type="transmembrane region" description="Helical" evidence="1">
    <location>
        <begin position="260"/>
        <end position="279"/>
    </location>
</feature>
<protein>
    <recommendedName>
        <fullName evidence="4">MFS transporter</fullName>
    </recommendedName>
</protein>
<dbReference type="EMBL" id="DMZY01000167">
    <property type="protein sequence ID" value="HAV92631.1"/>
    <property type="molecule type" value="Genomic_DNA"/>
</dbReference>
<dbReference type="SUPFAM" id="SSF103473">
    <property type="entry name" value="MFS general substrate transporter"/>
    <property type="match status" value="1"/>
</dbReference>
<feature type="transmembrane region" description="Helical" evidence="1">
    <location>
        <begin position="377"/>
        <end position="396"/>
    </location>
</feature>
<dbReference type="InterPro" id="IPR036259">
    <property type="entry name" value="MFS_trans_sf"/>
</dbReference>
<dbReference type="Proteomes" id="UP000264062">
    <property type="component" value="Unassembled WGS sequence"/>
</dbReference>
<organism evidence="2 3">
    <name type="scientific">candidate division WOR-3 bacterium</name>
    <dbReference type="NCBI Taxonomy" id="2052148"/>
    <lineage>
        <taxon>Bacteria</taxon>
        <taxon>Bacteria division WOR-3</taxon>
    </lineage>
</organism>
<keyword evidence="1" id="KW-0472">Membrane</keyword>
<dbReference type="Gene3D" id="1.20.1250.20">
    <property type="entry name" value="MFS general substrate transporter like domains"/>
    <property type="match status" value="2"/>
</dbReference>
<evidence type="ECO:0008006" key="4">
    <source>
        <dbReference type="Google" id="ProtNLM"/>
    </source>
</evidence>
<feature type="transmembrane region" description="Helical" evidence="1">
    <location>
        <begin position="291"/>
        <end position="308"/>
    </location>
</feature>
<feature type="transmembrane region" description="Helical" evidence="1">
    <location>
        <begin position="105"/>
        <end position="131"/>
    </location>
</feature>
<proteinExistence type="predicted"/>
<evidence type="ECO:0000313" key="3">
    <source>
        <dbReference type="Proteomes" id="UP000264062"/>
    </source>
</evidence>
<dbReference type="InterPro" id="IPR011701">
    <property type="entry name" value="MFS"/>
</dbReference>
<dbReference type="Pfam" id="PF07690">
    <property type="entry name" value="MFS_1"/>
    <property type="match status" value="1"/>
</dbReference>
<feature type="transmembrane region" description="Helical" evidence="1">
    <location>
        <begin position="143"/>
        <end position="163"/>
    </location>
</feature>
<feature type="transmembrane region" description="Helical" evidence="1">
    <location>
        <begin position="175"/>
        <end position="195"/>
    </location>
</feature>
<dbReference type="InterPro" id="IPR052528">
    <property type="entry name" value="Sugar_transport-like"/>
</dbReference>
<dbReference type="AlphaFoldDB" id="A0A350HAR5"/>
<name>A0A350HAR5_UNCW3</name>
<keyword evidence="1" id="KW-1133">Transmembrane helix</keyword>
<accession>A0A350HAR5</accession>
<dbReference type="PANTHER" id="PTHR23526">
    <property type="entry name" value="INTEGRAL MEMBRANE TRANSPORT PROTEIN-RELATED"/>
    <property type="match status" value="1"/>
</dbReference>
<evidence type="ECO:0000313" key="2">
    <source>
        <dbReference type="EMBL" id="HAV92631.1"/>
    </source>
</evidence>
<feature type="transmembrane region" description="Helical" evidence="1">
    <location>
        <begin position="314"/>
        <end position="338"/>
    </location>
</feature>
<feature type="transmembrane region" description="Helical" evidence="1">
    <location>
        <begin position="83"/>
        <end position="99"/>
    </location>
</feature>
<keyword evidence="1" id="KW-0812">Transmembrane</keyword>
<dbReference type="GO" id="GO:0022857">
    <property type="term" value="F:transmembrane transporter activity"/>
    <property type="evidence" value="ECO:0007669"/>
    <property type="project" value="InterPro"/>
</dbReference>